<accession>A0A520N0H3</accession>
<dbReference type="PANTHER" id="PTHR32552:SF68">
    <property type="entry name" value="FERRICHROME OUTER MEMBRANE TRANSPORTER_PHAGE RECEPTOR"/>
    <property type="match status" value="1"/>
</dbReference>
<gene>
    <name evidence="19" type="ORF">EVA92_01805</name>
</gene>
<feature type="chain" id="PRO_5021946202" evidence="16">
    <location>
        <begin position="21"/>
        <end position="692"/>
    </location>
</feature>
<keyword evidence="10 15" id="KW-0798">TonB box</keyword>
<dbReference type="Gene3D" id="2.40.170.20">
    <property type="entry name" value="TonB-dependent receptor, beta-barrel domain"/>
    <property type="match status" value="1"/>
</dbReference>
<keyword evidence="11 14" id="KW-0472">Membrane</keyword>
<comment type="caution">
    <text evidence="19">The sequence shown here is derived from an EMBL/GenBank/DDBJ whole genome shotgun (WGS) entry which is preliminary data.</text>
</comment>
<dbReference type="GO" id="GO:0038023">
    <property type="term" value="F:signaling receptor activity"/>
    <property type="evidence" value="ECO:0007669"/>
    <property type="project" value="InterPro"/>
</dbReference>
<dbReference type="Pfam" id="PF00593">
    <property type="entry name" value="TonB_dep_Rec_b-barrel"/>
    <property type="match status" value="1"/>
</dbReference>
<dbReference type="Pfam" id="PF07715">
    <property type="entry name" value="Plug"/>
    <property type="match status" value="1"/>
</dbReference>
<comment type="subcellular location">
    <subcellularLocation>
        <location evidence="1 14">Cell outer membrane</location>
        <topology evidence="1 14">Multi-pass membrane protein</topology>
    </subcellularLocation>
</comment>
<keyword evidence="4 14" id="KW-1134">Transmembrane beta strand</keyword>
<keyword evidence="12 19" id="KW-0675">Receptor</keyword>
<dbReference type="GO" id="GO:0015891">
    <property type="term" value="P:siderophore transport"/>
    <property type="evidence" value="ECO:0007669"/>
    <property type="project" value="InterPro"/>
</dbReference>
<evidence type="ECO:0000256" key="14">
    <source>
        <dbReference type="PROSITE-ProRule" id="PRU01360"/>
    </source>
</evidence>
<proteinExistence type="inferred from homology"/>
<evidence type="ECO:0000256" key="6">
    <source>
        <dbReference type="ARBA" id="ARBA00022692"/>
    </source>
</evidence>
<dbReference type="SUPFAM" id="SSF56935">
    <property type="entry name" value="Porins"/>
    <property type="match status" value="1"/>
</dbReference>
<evidence type="ECO:0000256" key="1">
    <source>
        <dbReference type="ARBA" id="ARBA00004571"/>
    </source>
</evidence>
<dbReference type="GO" id="GO:0009279">
    <property type="term" value="C:cell outer membrane"/>
    <property type="evidence" value="ECO:0007669"/>
    <property type="project" value="UniProtKB-SubCell"/>
</dbReference>
<evidence type="ECO:0000256" key="2">
    <source>
        <dbReference type="ARBA" id="ARBA00009810"/>
    </source>
</evidence>
<evidence type="ECO:0000259" key="18">
    <source>
        <dbReference type="Pfam" id="PF07715"/>
    </source>
</evidence>
<organism evidence="19 20">
    <name type="scientific">SAR86 cluster bacterium</name>
    <dbReference type="NCBI Taxonomy" id="2030880"/>
    <lineage>
        <taxon>Bacteria</taxon>
        <taxon>Pseudomonadati</taxon>
        <taxon>Pseudomonadota</taxon>
        <taxon>Gammaproteobacteria</taxon>
        <taxon>SAR86 cluster</taxon>
    </lineage>
</organism>
<evidence type="ECO:0000256" key="13">
    <source>
        <dbReference type="ARBA" id="ARBA00023237"/>
    </source>
</evidence>
<evidence type="ECO:0000256" key="3">
    <source>
        <dbReference type="ARBA" id="ARBA00022448"/>
    </source>
</evidence>
<keyword evidence="8" id="KW-0408">Iron</keyword>
<evidence type="ECO:0000256" key="10">
    <source>
        <dbReference type="ARBA" id="ARBA00023077"/>
    </source>
</evidence>
<evidence type="ECO:0000256" key="5">
    <source>
        <dbReference type="ARBA" id="ARBA00022496"/>
    </source>
</evidence>
<name>A0A520N0H3_9GAMM</name>
<dbReference type="Proteomes" id="UP000315825">
    <property type="component" value="Unassembled WGS sequence"/>
</dbReference>
<keyword evidence="6 14" id="KW-0812">Transmembrane</keyword>
<keyword evidence="13 14" id="KW-0998">Cell outer membrane</keyword>
<evidence type="ECO:0000313" key="19">
    <source>
        <dbReference type="EMBL" id="RZO26971.1"/>
    </source>
</evidence>
<protein>
    <submittedName>
        <fullName evidence="19">TonB-dependent siderophore receptor</fullName>
    </submittedName>
</protein>
<evidence type="ECO:0000256" key="4">
    <source>
        <dbReference type="ARBA" id="ARBA00022452"/>
    </source>
</evidence>
<evidence type="ECO:0000256" key="8">
    <source>
        <dbReference type="ARBA" id="ARBA00023004"/>
    </source>
</evidence>
<dbReference type="InterPro" id="IPR037066">
    <property type="entry name" value="Plug_dom_sf"/>
</dbReference>
<dbReference type="CDD" id="cd01347">
    <property type="entry name" value="ligand_gated_channel"/>
    <property type="match status" value="1"/>
</dbReference>
<dbReference type="InterPro" id="IPR000531">
    <property type="entry name" value="Beta-barrel_TonB"/>
</dbReference>
<reference evidence="19 20" key="1">
    <citation type="submission" date="2019-02" db="EMBL/GenBank/DDBJ databases">
        <title>Prokaryotic population dynamics and viral predation in marine succession experiment using metagenomics: the confinement effect.</title>
        <authorList>
            <person name="Haro-Moreno J.M."/>
            <person name="Rodriguez-Valera F."/>
            <person name="Lopez-Perez M."/>
        </authorList>
    </citation>
    <scope>NUCLEOTIDE SEQUENCE [LARGE SCALE GENOMIC DNA]</scope>
    <source>
        <strain evidence="19">MED-G159</strain>
    </source>
</reference>
<evidence type="ECO:0000256" key="16">
    <source>
        <dbReference type="SAM" id="SignalP"/>
    </source>
</evidence>
<feature type="domain" description="TonB-dependent receptor-like beta-barrel" evidence="17">
    <location>
        <begin position="220"/>
        <end position="661"/>
    </location>
</feature>
<dbReference type="EMBL" id="SHBE01000002">
    <property type="protein sequence ID" value="RZO26971.1"/>
    <property type="molecule type" value="Genomic_DNA"/>
</dbReference>
<dbReference type="AlphaFoldDB" id="A0A520N0H3"/>
<evidence type="ECO:0000256" key="15">
    <source>
        <dbReference type="RuleBase" id="RU003357"/>
    </source>
</evidence>
<dbReference type="PROSITE" id="PS52016">
    <property type="entry name" value="TONB_DEPENDENT_REC_3"/>
    <property type="match status" value="1"/>
</dbReference>
<keyword evidence="3 14" id="KW-0813">Transport</keyword>
<dbReference type="NCBIfam" id="TIGR01783">
    <property type="entry name" value="TonB-siderophor"/>
    <property type="match status" value="1"/>
</dbReference>
<sequence>MYIRMLMLVGLSLLITNLYAQETSDNDVEELVIKGKVLQADQVAALKTPVPVIDVPQTVSIFTDEDIKRQGFREIGDLIRYTPGVNTSQGEGHRDTVVFRGVRSTADFFQDGLRDDVQYYRSLYNVEQVEILRGPNALLFGRGGTGGIINRVSKKAMIGEDFRSIDLGTDTFGSFDLAADVNIAAAPNSALRLNIHTDSLANHRDFYDGERFGINPTLRVKLDDKTTIDLSYEYADHERFIDRGIPTLNGVPDESLKDIVFGEEGVNIQTLEASIFRANLDHRMNENQKVVVSMQSSSFEKFYQNYYASGYDGTLVTMDGYSDPTERDNFMFSANFISEFDSAFLNGFAKHTFIIGAEAIDTDNKNFRYNTFWSTTEDDNEVFNVTNPMNFSINSAGLATSNDFTADLNNSTTSAISVTSLFVQDQIDLTENFKVMLGARFDNFDISVNDVLSSNVTSKVDENISPRMGLVYKPNENMSVYYSYSESFLPRSGEQFKKLKESDSRLDADVFENTEFGLKWALNDNLSLTASMFDSEQVRATRDSDTGETSEVIGLTVEGFEIELKGQLSERLSVLAGYSALEGETSSGGEPREIPDHTLNVFAQYVVNDKFGWGIGFTQQGESNIGNNNPDRVLPEYTRIDFSAYYDMSDDISIRMNLENLSDEIYFPHSHSSHQVTVGESMNARFSISRRF</sequence>
<keyword evidence="9" id="KW-0406">Ion transport</keyword>
<comment type="similarity">
    <text evidence="2 14 15">Belongs to the TonB-dependent receptor family.</text>
</comment>
<dbReference type="PANTHER" id="PTHR32552">
    <property type="entry name" value="FERRICHROME IRON RECEPTOR-RELATED"/>
    <property type="match status" value="1"/>
</dbReference>
<feature type="domain" description="TonB-dependent receptor plug" evidence="18">
    <location>
        <begin position="52"/>
        <end position="148"/>
    </location>
</feature>
<dbReference type="InterPro" id="IPR010105">
    <property type="entry name" value="TonB_sidphr_rcpt"/>
</dbReference>
<evidence type="ECO:0000256" key="7">
    <source>
        <dbReference type="ARBA" id="ARBA00022729"/>
    </source>
</evidence>
<evidence type="ECO:0000259" key="17">
    <source>
        <dbReference type="Pfam" id="PF00593"/>
    </source>
</evidence>
<keyword evidence="7 16" id="KW-0732">Signal</keyword>
<dbReference type="InterPro" id="IPR039426">
    <property type="entry name" value="TonB-dep_rcpt-like"/>
</dbReference>
<keyword evidence="5" id="KW-0410">Iron transport</keyword>
<dbReference type="GO" id="GO:0015344">
    <property type="term" value="F:siderophore uptake transmembrane transporter activity"/>
    <property type="evidence" value="ECO:0007669"/>
    <property type="project" value="TreeGrafter"/>
</dbReference>
<evidence type="ECO:0000313" key="20">
    <source>
        <dbReference type="Proteomes" id="UP000315825"/>
    </source>
</evidence>
<dbReference type="InterPro" id="IPR036942">
    <property type="entry name" value="Beta-barrel_TonB_sf"/>
</dbReference>
<evidence type="ECO:0000256" key="9">
    <source>
        <dbReference type="ARBA" id="ARBA00023065"/>
    </source>
</evidence>
<dbReference type="InterPro" id="IPR012910">
    <property type="entry name" value="Plug_dom"/>
</dbReference>
<evidence type="ECO:0000256" key="12">
    <source>
        <dbReference type="ARBA" id="ARBA00023170"/>
    </source>
</evidence>
<feature type="signal peptide" evidence="16">
    <location>
        <begin position="1"/>
        <end position="20"/>
    </location>
</feature>
<evidence type="ECO:0000256" key="11">
    <source>
        <dbReference type="ARBA" id="ARBA00023136"/>
    </source>
</evidence>
<dbReference type="Gene3D" id="2.170.130.10">
    <property type="entry name" value="TonB-dependent receptor, plug domain"/>
    <property type="match status" value="1"/>
</dbReference>